<reference evidence="1 2" key="1">
    <citation type="submission" date="2013-11" db="EMBL/GenBank/DDBJ databases">
        <title>The Genome Sequence of Phytophthora parasitica CJ05E6.</title>
        <authorList>
            <consortium name="The Broad Institute Genomics Platform"/>
            <person name="Russ C."/>
            <person name="Tyler B."/>
            <person name="Panabieres F."/>
            <person name="Shan W."/>
            <person name="Tripathy S."/>
            <person name="Grunwald N."/>
            <person name="Machado M."/>
            <person name="Johnson C.S."/>
            <person name="Arredondo F."/>
            <person name="Hong C."/>
            <person name="Coffey M."/>
            <person name="Young S.K."/>
            <person name="Zeng Q."/>
            <person name="Gargeya S."/>
            <person name="Fitzgerald M."/>
            <person name="Abouelleil A."/>
            <person name="Alvarado L."/>
            <person name="Chapman S.B."/>
            <person name="Gainer-Dewar J."/>
            <person name="Goldberg J."/>
            <person name="Griggs A."/>
            <person name="Gujja S."/>
            <person name="Hansen M."/>
            <person name="Howarth C."/>
            <person name="Imamovic A."/>
            <person name="Ireland A."/>
            <person name="Larimer J."/>
            <person name="McCowan C."/>
            <person name="Murphy C."/>
            <person name="Pearson M."/>
            <person name="Poon T.W."/>
            <person name="Priest M."/>
            <person name="Roberts A."/>
            <person name="Saif S."/>
            <person name="Shea T."/>
            <person name="Sykes S."/>
            <person name="Wortman J."/>
            <person name="Nusbaum C."/>
            <person name="Birren B."/>
        </authorList>
    </citation>
    <scope>NUCLEOTIDE SEQUENCE [LARGE SCALE GENOMIC DNA]</scope>
    <source>
        <strain evidence="1 2">CJ05E6</strain>
    </source>
</reference>
<sequence length="68" mass="7514">MLFTWSTPCTFGTIVYIRYHSVRKHSNAAAHAVAALPARHLPTQAPELGISHSTSKILHSKMVTSFTH</sequence>
<dbReference type="EMBL" id="KI671066">
    <property type="protein sequence ID" value="ETL47886.1"/>
    <property type="molecule type" value="Genomic_DNA"/>
</dbReference>
<name>W2JNA8_PHYNI</name>
<gene>
    <name evidence="1" type="ORF">L916_02432</name>
</gene>
<protein>
    <submittedName>
        <fullName evidence="1">Uncharacterized protein</fullName>
    </submittedName>
</protein>
<evidence type="ECO:0000313" key="2">
    <source>
        <dbReference type="Proteomes" id="UP000053864"/>
    </source>
</evidence>
<dbReference type="Proteomes" id="UP000053864">
    <property type="component" value="Unassembled WGS sequence"/>
</dbReference>
<dbReference type="AlphaFoldDB" id="W2JNA8"/>
<evidence type="ECO:0000313" key="1">
    <source>
        <dbReference type="EMBL" id="ETL47886.1"/>
    </source>
</evidence>
<organism evidence="1 2">
    <name type="scientific">Phytophthora nicotianae</name>
    <name type="common">Potato buckeye rot agent</name>
    <name type="synonym">Phytophthora parasitica</name>
    <dbReference type="NCBI Taxonomy" id="4792"/>
    <lineage>
        <taxon>Eukaryota</taxon>
        <taxon>Sar</taxon>
        <taxon>Stramenopiles</taxon>
        <taxon>Oomycota</taxon>
        <taxon>Peronosporomycetes</taxon>
        <taxon>Peronosporales</taxon>
        <taxon>Peronosporaceae</taxon>
        <taxon>Phytophthora</taxon>
    </lineage>
</organism>
<proteinExistence type="predicted"/>
<accession>W2JNA8</accession>